<sequence>MDSESNFTHSAPGGHTPARIMDYTTSMPATLPTLSMLAALFAGWVILCSALRFRRINNLQKRMGYTDRVSLARMTNDDAQIILRNMIEFEFPKFYTLALQFAIFKTYGFETMSKLIVATKNLADPKNAQKRYEDTTIIFGEFSLNPPTSDRCLKALSRMNYLHSRYKAAGQISNADFLYTLAVCVTEPTRFMNLYEWRPLTDMEKCAVGTHWKAIGDAMDIRYDGYLSRDSWADGIEFADDITAWAKRYEIDAMKPAKVNMQPSAQLMEMMIWHVPAFAKPFAQEVFTVLMGDRVRDTFGYPEPGIIASFTAYAALILRRFVVRHLMLPRFTPVVFFSDPHPKTGRIQHYDYLVHPYYIPATFWNRWGPTGLVTRLLGGTVPGNEKMMPEGYLFEDIGPQDKVGKGVEELAEGVQCLKGRSRGACPFSS</sequence>
<dbReference type="RefSeq" id="XP_038739126.1">
    <property type="nucleotide sequence ID" value="XM_038895564.1"/>
</dbReference>
<dbReference type="GO" id="GO:0016491">
    <property type="term" value="F:oxidoreductase activity"/>
    <property type="evidence" value="ECO:0007669"/>
    <property type="project" value="InterPro"/>
</dbReference>
<comment type="caution">
    <text evidence="3">The sequence shown here is derived from an EMBL/GenBank/DDBJ whole genome shotgun (WGS) entry which is preliminary data.</text>
</comment>
<keyword evidence="1" id="KW-0472">Membrane</keyword>
<dbReference type="OrthoDB" id="545169at2759"/>
<evidence type="ECO:0000313" key="3">
    <source>
        <dbReference type="EMBL" id="KAF9869665.1"/>
    </source>
</evidence>
<keyword evidence="4" id="KW-1185">Reference proteome</keyword>
<dbReference type="Pfam" id="PF09995">
    <property type="entry name" value="MPAB_Lcp_cat"/>
    <property type="match status" value="1"/>
</dbReference>
<evidence type="ECO:0000313" key="4">
    <source>
        <dbReference type="Proteomes" id="UP000781932"/>
    </source>
</evidence>
<reference evidence="3" key="2">
    <citation type="submission" date="2020-11" db="EMBL/GenBank/DDBJ databases">
        <title>Whole genome sequencing of Colletotrichum sp.</title>
        <authorList>
            <person name="Li H."/>
        </authorList>
    </citation>
    <scope>NUCLEOTIDE SEQUENCE</scope>
    <source>
        <strain evidence="3">CkLH20</strain>
    </source>
</reference>
<evidence type="ECO:0000256" key="1">
    <source>
        <dbReference type="SAM" id="Phobius"/>
    </source>
</evidence>
<dbReference type="InterPro" id="IPR018713">
    <property type="entry name" value="MPAB/Lcp_cat_dom"/>
</dbReference>
<dbReference type="Proteomes" id="UP000781932">
    <property type="component" value="Unassembled WGS sequence"/>
</dbReference>
<accession>A0A9P6I0J8</accession>
<feature type="transmembrane region" description="Helical" evidence="1">
    <location>
        <begin position="31"/>
        <end position="53"/>
    </location>
</feature>
<reference evidence="3" key="1">
    <citation type="submission" date="2020-03" db="EMBL/GenBank/DDBJ databases">
        <authorList>
            <person name="He L."/>
        </authorList>
    </citation>
    <scope>NUCLEOTIDE SEQUENCE</scope>
    <source>
        <strain evidence="3">CkLH20</strain>
    </source>
</reference>
<proteinExistence type="predicted"/>
<feature type="domain" description="ER-bound oxygenase mpaB/mpaB'/Rubber oxygenase catalytic" evidence="2">
    <location>
        <begin position="152"/>
        <end position="314"/>
    </location>
</feature>
<evidence type="ECO:0000259" key="2">
    <source>
        <dbReference type="Pfam" id="PF09995"/>
    </source>
</evidence>
<name>A0A9P6I0J8_9PEZI</name>
<dbReference type="EMBL" id="JAATWM020000066">
    <property type="protein sequence ID" value="KAF9869665.1"/>
    <property type="molecule type" value="Genomic_DNA"/>
</dbReference>
<organism evidence="3 4">
    <name type="scientific">Colletotrichum karsti</name>
    <dbReference type="NCBI Taxonomy" id="1095194"/>
    <lineage>
        <taxon>Eukaryota</taxon>
        <taxon>Fungi</taxon>
        <taxon>Dikarya</taxon>
        <taxon>Ascomycota</taxon>
        <taxon>Pezizomycotina</taxon>
        <taxon>Sordariomycetes</taxon>
        <taxon>Hypocreomycetidae</taxon>
        <taxon>Glomerellales</taxon>
        <taxon>Glomerellaceae</taxon>
        <taxon>Colletotrichum</taxon>
        <taxon>Colletotrichum boninense species complex</taxon>
    </lineage>
</organism>
<gene>
    <name evidence="3" type="ORF">CkaCkLH20_12852</name>
</gene>
<dbReference type="PANTHER" id="PTHR36124">
    <property type="match status" value="1"/>
</dbReference>
<dbReference type="InterPro" id="IPR046366">
    <property type="entry name" value="MPAB"/>
</dbReference>
<dbReference type="AlphaFoldDB" id="A0A9P6I0J8"/>
<dbReference type="PANTHER" id="PTHR36124:SF1">
    <property type="entry name" value="ER-BOUND OXYGENASE MPAB_MPAB'_RUBBER OXYGENASE CATALYTIC DOMAIN-CONTAINING PROTEIN"/>
    <property type="match status" value="1"/>
</dbReference>
<keyword evidence="1" id="KW-1133">Transmembrane helix</keyword>
<protein>
    <recommendedName>
        <fullName evidence="2">ER-bound oxygenase mpaB/mpaB'/Rubber oxygenase catalytic domain-containing protein</fullName>
    </recommendedName>
</protein>
<dbReference type="GeneID" id="62168638"/>
<keyword evidence="1" id="KW-0812">Transmembrane</keyword>